<dbReference type="InterPro" id="IPR000690">
    <property type="entry name" value="Matrin/U1-C_Znf_C2H2"/>
</dbReference>
<reference evidence="8 9" key="1">
    <citation type="journal article" date="2011" name="Science">
        <title>The ecoresponsive genome of Daphnia pulex.</title>
        <authorList>
            <person name="Colbourne J.K."/>
            <person name="Pfrender M.E."/>
            <person name="Gilbert D."/>
            <person name="Thomas W.K."/>
            <person name="Tucker A."/>
            <person name="Oakley T.H."/>
            <person name="Tokishita S."/>
            <person name="Aerts A."/>
            <person name="Arnold G.J."/>
            <person name="Basu M.K."/>
            <person name="Bauer D.J."/>
            <person name="Caceres C.E."/>
            <person name="Carmel L."/>
            <person name="Casola C."/>
            <person name="Choi J.H."/>
            <person name="Detter J.C."/>
            <person name="Dong Q."/>
            <person name="Dusheyko S."/>
            <person name="Eads B.D."/>
            <person name="Frohlich T."/>
            <person name="Geiler-Samerotte K.A."/>
            <person name="Gerlach D."/>
            <person name="Hatcher P."/>
            <person name="Jogdeo S."/>
            <person name="Krijgsveld J."/>
            <person name="Kriventseva E.V."/>
            <person name="Kultz D."/>
            <person name="Laforsch C."/>
            <person name="Lindquist E."/>
            <person name="Lopez J."/>
            <person name="Manak J.R."/>
            <person name="Muller J."/>
            <person name="Pangilinan J."/>
            <person name="Patwardhan R.P."/>
            <person name="Pitluck S."/>
            <person name="Pritham E.J."/>
            <person name="Rechtsteiner A."/>
            <person name="Rho M."/>
            <person name="Rogozin I.B."/>
            <person name="Sakarya O."/>
            <person name="Salamov A."/>
            <person name="Schaack S."/>
            <person name="Shapiro H."/>
            <person name="Shiga Y."/>
            <person name="Skalitzky C."/>
            <person name="Smith Z."/>
            <person name="Souvorov A."/>
            <person name="Sung W."/>
            <person name="Tang Z."/>
            <person name="Tsuchiya D."/>
            <person name="Tu H."/>
            <person name="Vos H."/>
            <person name="Wang M."/>
            <person name="Wolf Y.I."/>
            <person name="Yamagata H."/>
            <person name="Yamada T."/>
            <person name="Ye Y."/>
            <person name="Shaw J.R."/>
            <person name="Andrews J."/>
            <person name="Crease T.J."/>
            <person name="Tang H."/>
            <person name="Lucas S.M."/>
            <person name="Robertson H.M."/>
            <person name="Bork P."/>
            <person name="Koonin E.V."/>
            <person name="Zdobnov E.M."/>
            <person name="Grigoriev I.V."/>
            <person name="Lynch M."/>
            <person name="Boore J.L."/>
        </authorList>
    </citation>
    <scope>NUCLEOTIDE SEQUENCE [LARGE SCALE GENOMIC DNA]</scope>
</reference>
<accession>E9HZ81</accession>
<dbReference type="GO" id="GO:0005634">
    <property type="term" value="C:nucleus"/>
    <property type="evidence" value="ECO:0007669"/>
    <property type="project" value="UniProtKB-SubCell"/>
</dbReference>
<dbReference type="SMART" id="SM00451">
    <property type="entry name" value="ZnF_U1"/>
    <property type="match status" value="3"/>
</dbReference>
<dbReference type="STRING" id="6669.E9HZ81"/>
<dbReference type="GO" id="GO:0008270">
    <property type="term" value="F:zinc ion binding"/>
    <property type="evidence" value="ECO:0007669"/>
    <property type="project" value="UniProtKB-KW"/>
</dbReference>
<evidence type="ECO:0000256" key="6">
    <source>
        <dbReference type="SAM" id="MobiDB-lite"/>
    </source>
</evidence>
<feature type="domain" description="Matrin-type" evidence="7">
    <location>
        <begin position="84"/>
        <end position="115"/>
    </location>
</feature>
<keyword evidence="4" id="KW-0862">Zinc</keyword>
<feature type="compositionally biased region" description="Low complexity" evidence="6">
    <location>
        <begin position="121"/>
        <end position="134"/>
    </location>
</feature>
<dbReference type="SMART" id="SM00355">
    <property type="entry name" value="ZnF_C2H2"/>
    <property type="match status" value="4"/>
</dbReference>
<dbReference type="HOGENOM" id="CLU_1012880_0_0_1"/>
<dbReference type="Pfam" id="PF12874">
    <property type="entry name" value="zf-met"/>
    <property type="match status" value="1"/>
</dbReference>
<organism evidence="8 9">
    <name type="scientific">Daphnia pulex</name>
    <name type="common">Water flea</name>
    <dbReference type="NCBI Taxonomy" id="6669"/>
    <lineage>
        <taxon>Eukaryota</taxon>
        <taxon>Metazoa</taxon>
        <taxon>Ecdysozoa</taxon>
        <taxon>Arthropoda</taxon>
        <taxon>Crustacea</taxon>
        <taxon>Branchiopoda</taxon>
        <taxon>Diplostraca</taxon>
        <taxon>Cladocera</taxon>
        <taxon>Anomopoda</taxon>
        <taxon>Daphniidae</taxon>
        <taxon>Daphnia</taxon>
    </lineage>
</organism>
<evidence type="ECO:0000256" key="4">
    <source>
        <dbReference type="ARBA" id="ARBA00022833"/>
    </source>
</evidence>
<dbReference type="Proteomes" id="UP000000305">
    <property type="component" value="Unassembled WGS sequence"/>
</dbReference>
<sequence length="275" mass="30486">MAEFYCAPCKVQLNSRSQWEYHEGGVKHKRAVTCKSCDDFVCSGRIPFEQHLVGQRHLKNSKAVSVISPSEVNSSAIVLPDGSFRCKSCDDFFCSGPIPFEQHLAGQRHLKNIQRHRESTKSSSSSPVKSPLPELPITSLVNSTPAMNNGSLPITASQGYSALLQPDGSYKCKVCPGFICSGRIPMQDHLKGKSHLKNLNNFPERKIAYEQLSISTPEPKDDSLQISSTVDERIEKAWNHQTICGYIYDESFSSLSTHILLLSVKTILCLILSIT</sequence>
<name>E9HZ81_DAPPU</name>
<dbReference type="GO" id="GO:0003676">
    <property type="term" value="F:nucleic acid binding"/>
    <property type="evidence" value="ECO:0007669"/>
    <property type="project" value="InterPro"/>
</dbReference>
<evidence type="ECO:0000313" key="9">
    <source>
        <dbReference type="Proteomes" id="UP000000305"/>
    </source>
</evidence>
<keyword evidence="5" id="KW-0539">Nucleus</keyword>
<dbReference type="Gene3D" id="3.30.160.60">
    <property type="entry name" value="Classic Zinc Finger"/>
    <property type="match status" value="3"/>
</dbReference>
<keyword evidence="9" id="KW-1185">Reference proteome</keyword>
<dbReference type="InterPro" id="IPR036236">
    <property type="entry name" value="Znf_C2H2_sf"/>
</dbReference>
<dbReference type="EMBL" id="GL733290">
    <property type="protein sequence ID" value="EFX62951.1"/>
    <property type="molecule type" value="Genomic_DNA"/>
</dbReference>
<protein>
    <recommendedName>
        <fullName evidence="7">Matrin-type domain-containing protein</fullName>
    </recommendedName>
</protein>
<keyword evidence="3" id="KW-0863">Zinc-finger</keyword>
<dbReference type="PANTHER" id="PTHR45762">
    <property type="entry name" value="ZINC FINGER RNA-BINDING PROTEIN"/>
    <property type="match status" value="1"/>
</dbReference>
<proteinExistence type="predicted"/>
<evidence type="ECO:0000256" key="5">
    <source>
        <dbReference type="ARBA" id="ARBA00023242"/>
    </source>
</evidence>
<dbReference type="SUPFAM" id="SSF57667">
    <property type="entry name" value="beta-beta-alpha zinc fingers"/>
    <property type="match status" value="1"/>
</dbReference>
<dbReference type="InterPro" id="IPR013087">
    <property type="entry name" value="Znf_C2H2_type"/>
</dbReference>
<evidence type="ECO:0000256" key="3">
    <source>
        <dbReference type="ARBA" id="ARBA00022771"/>
    </source>
</evidence>
<dbReference type="InParanoid" id="E9HZ81"/>
<evidence type="ECO:0000313" key="8">
    <source>
        <dbReference type="EMBL" id="EFX62951.1"/>
    </source>
</evidence>
<dbReference type="InterPro" id="IPR003604">
    <property type="entry name" value="Matrin/U1-like-C_Znf_C2H2"/>
</dbReference>
<dbReference type="PROSITE" id="PS50171">
    <property type="entry name" value="ZF_MATRIN"/>
    <property type="match status" value="1"/>
</dbReference>
<dbReference type="AlphaFoldDB" id="E9HZ81"/>
<evidence type="ECO:0000259" key="7">
    <source>
        <dbReference type="PROSITE" id="PS50171"/>
    </source>
</evidence>
<dbReference type="FunCoup" id="E9HZ81">
    <property type="interactions" value="163"/>
</dbReference>
<dbReference type="OrthoDB" id="434647at2759"/>
<dbReference type="PANTHER" id="PTHR45762:SF3">
    <property type="entry name" value="ZINC-FINGER PROTEIN AT 72D, ISOFORM B"/>
    <property type="match status" value="1"/>
</dbReference>
<dbReference type="KEGG" id="dpx:DAPPUDRAFT_336167"/>
<evidence type="ECO:0000256" key="2">
    <source>
        <dbReference type="ARBA" id="ARBA00022723"/>
    </source>
</evidence>
<feature type="region of interest" description="Disordered" evidence="6">
    <location>
        <begin position="113"/>
        <end position="134"/>
    </location>
</feature>
<gene>
    <name evidence="8" type="ORF">DAPPUDRAFT_336167</name>
</gene>
<keyword evidence="2" id="KW-0479">Metal-binding</keyword>
<evidence type="ECO:0000256" key="1">
    <source>
        <dbReference type="ARBA" id="ARBA00004123"/>
    </source>
</evidence>
<comment type="subcellular location">
    <subcellularLocation>
        <location evidence="1">Nucleus</location>
    </subcellularLocation>
</comment>